<evidence type="ECO:0000259" key="5">
    <source>
        <dbReference type="Pfam" id="PF22780"/>
    </source>
</evidence>
<keyword evidence="3" id="KW-0274">FAD</keyword>
<dbReference type="InterPro" id="IPR057661">
    <property type="entry name" value="RsdA/BaiN/AoA(So)_Rossmann"/>
</dbReference>
<dbReference type="Gene3D" id="1.10.8.260">
    <property type="entry name" value="HI0933 insert domain-like"/>
    <property type="match status" value="1"/>
</dbReference>
<dbReference type="Proteomes" id="UP001227095">
    <property type="component" value="Chromosome"/>
</dbReference>
<reference evidence="6 7" key="1">
    <citation type="submission" date="2023-04" db="EMBL/GenBank/DDBJ databases">
        <title>Neorhizobium petrolearium OS53, complete genome.</title>
        <authorList>
            <person name="Yu T."/>
        </authorList>
    </citation>
    <scope>NUCLEOTIDE SEQUENCE [LARGE SCALE GENOMIC DNA]</scope>
    <source>
        <strain evidence="6 7">OS53</strain>
    </source>
</reference>
<evidence type="ECO:0000256" key="3">
    <source>
        <dbReference type="ARBA" id="ARBA00022827"/>
    </source>
</evidence>
<evidence type="ECO:0000313" key="6">
    <source>
        <dbReference type="EMBL" id="WGI71374.1"/>
    </source>
</evidence>
<dbReference type="Gene3D" id="3.50.50.60">
    <property type="entry name" value="FAD/NAD(P)-binding domain"/>
    <property type="match status" value="1"/>
</dbReference>
<dbReference type="SUPFAM" id="SSF160996">
    <property type="entry name" value="HI0933 insert domain-like"/>
    <property type="match status" value="1"/>
</dbReference>
<organism evidence="6 7">
    <name type="scientific">Neorhizobium petrolearium</name>
    <dbReference type="NCBI Taxonomy" id="515361"/>
    <lineage>
        <taxon>Bacteria</taxon>
        <taxon>Pseudomonadati</taxon>
        <taxon>Pseudomonadota</taxon>
        <taxon>Alphaproteobacteria</taxon>
        <taxon>Hyphomicrobiales</taxon>
        <taxon>Rhizobiaceae</taxon>
        <taxon>Rhizobium/Agrobacterium group</taxon>
        <taxon>Neorhizobium</taxon>
    </lineage>
</organism>
<evidence type="ECO:0000256" key="1">
    <source>
        <dbReference type="ARBA" id="ARBA00001974"/>
    </source>
</evidence>
<keyword evidence="7" id="KW-1185">Reference proteome</keyword>
<dbReference type="PANTHER" id="PTHR42887:SF2">
    <property type="entry name" value="OS12G0638800 PROTEIN"/>
    <property type="match status" value="1"/>
</dbReference>
<dbReference type="Pfam" id="PF22780">
    <property type="entry name" value="HI0933_like_1st"/>
    <property type="match status" value="1"/>
</dbReference>
<dbReference type="InterPro" id="IPR023166">
    <property type="entry name" value="BaiN-like_dom_sf"/>
</dbReference>
<feature type="domain" description="RsdA/BaiN/AoA(So)-like Rossmann fold-like" evidence="4">
    <location>
        <begin position="1"/>
        <end position="376"/>
    </location>
</feature>
<dbReference type="InterPro" id="IPR004792">
    <property type="entry name" value="BaiN-like"/>
</dbReference>
<feature type="domain" description="RsdA/BaiN/AoA(So)-like insert" evidence="5">
    <location>
        <begin position="173"/>
        <end position="323"/>
    </location>
</feature>
<evidence type="ECO:0000313" key="7">
    <source>
        <dbReference type="Proteomes" id="UP001227095"/>
    </source>
</evidence>
<proteinExistence type="predicted"/>
<dbReference type="InterPro" id="IPR036188">
    <property type="entry name" value="FAD/NAD-bd_sf"/>
</dbReference>
<dbReference type="NCBIfam" id="TIGR00275">
    <property type="entry name" value="aminoacetone oxidase family FAD-binding enzyme"/>
    <property type="match status" value="1"/>
</dbReference>
<comment type="cofactor">
    <cofactor evidence="1">
        <name>FAD</name>
        <dbReference type="ChEBI" id="CHEBI:57692"/>
    </cofactor>
</comment>
<sequence>MMCAIRAGRRSRSVLLLDHARAPGEKIRISGGGRCNFTNIHASARNFLSANPHFAKSALARFTPRDFLDMMEANKIAWHEKTLGQLFCDESAKDIIRMLLSEMKAANVVLELQKQITAVEKTPDGFRIATPDGVIEARSLVVATGGRSIPKMGATGFAYEIARQFGFKIVEPRPALVPLTLDPNLLEKLAPLSGIAAPAEVRHGKTTFREALLFTHRGLSGPSILQISSYWREGDDITLVIEPDLDIAAILRAARKTNGRQAAQTVLAETLPKRLAQFFAESRGLQNTHLADLSDKAIDGLATSIQSWTIRPAGSEGYRTAEVTLGGIDTFELDSKTMQAKAVPGLYFIGECVDVTGWLGGYNFQWAWASGHVCGEAL</sequence>
<keyword evidence="2" id="KW-0285">Flavoprotein</keyword>
<evidence type="ECO:0000259" key="4">
    <source>
        <dbReference type="Pfam" id="PF03486"/>
    </source>
</evidence>
<dbReference type="InterPro" id="IPR055178">
    <property type="entry name" value="RsdA/BaiN/AoA(So)-like_dom"/>
</dbReference>
<dbReference type="Gene3D" id="2.40.30.10">
    <property type="entry name" value="Translation factors"/>
    <property type="match status" value="1"/>
</dbReference>
<protein>
    <submittedName>
        <fullName evidence="6">NAD(P)/FAD-dependent oxidoreductase</fullName>
    </submittedName>
</protein>
<evidence type="ECO:0000256" key="2">
    <source>
        <dbReference type="ARBA" id="ARBA00022630"/>
    </source>
</evidence>
<name>A0ABY8MCC4_9HYPH</name>
<gene>
    <name evidence="6" type="ORF">QEO92_01680</name>
</gene>
<accession>A0ABY8MCC4</accession>
<dbReference type="SUPFAM" id="SSF51905">
    <property type="entry name" value="FAD/NAD(P)-binding domain"/>
    <property type="match status" value="1"/>
</dbReference>
<dbReference type="PANTHER" id="PTHR42887">
    <property type="entry name" value="OS12G0638800 PROTEIN"/>
    <property type="match status" value="1"/>
</dbReference>
<dbReference type="Pfam" id="PF03486">
    <property type="entry name" value="HI0933_like"/>
    <property type="match status" value="1"/>
</dbReference>
<dbReference type="EMBL" id="CP123000">
    <property type="protein sequence ID" value="WGI71374.1"/>
    <property type="molecule type" value="Genomic_DNA"/>
</dbReference>